<evidence type="ECO:0000313" key="2">
    <source>
        <dbReference type="Proteomes" id="UP000014803"/>
    </source>
</evidence>
<dbReference type="KEGG" id="scu:SCE1572_03240"/>
<dbReference type="HOGENOM" id="CLU_2720222_0_0_7"/>
<accession>S4XP56</accession>
<protein>
    <submittedName>
        <fullName evidence="1">Uncharacterized protein</fullName>
    </submittedName>
</protein>
<evidence type="ECO:0000313" key="1">
    <source>
        <dbReference type="EMBL" id="AGP33600.1"/>
    </source>
</evidence>
<reference evidence="1 2" key="1">
    <citation type="journal article" date="2013" name="Sci. Rep.">
        <title>Extraordinary expansion of a Sorangium cellulosum genome from an alkaline milieu.</title>
        <authorList>
            <person name="Han K."/>
            <person name="Li Z.F."/>
            <person name="Peng R."/>
            <person name="Zhu L.P."/>
            <person name="Zhou T."/>
            <person name="Wang L.G."/>
            <person name="Li S.G."/>
            <person name="Zhang X.B."/>
            <person name="Hu W."/>
            <person name="Wu Z.H."/>
            <person name="Qin N."/>
            <person name="Li Y.Z."/>
        </authorList>
    </citation>
    <scope>NUCLEOTIDE SEQUENCE [LARGE SCALE GENOMIC DNA]</scope>
    <source>
        <strain evidence="1 2">So0157-2</strain>
    </source>
</reference>
<organism evidence="1 2">
    <name type="scientific">Sorangium cellulosum So0157-2</name>
    <dbReference type="NCBI Taxonomy" id="1254432"/>
    <lineage>
        <taxon>Bacteria</taxon>
        <taxon>Pseudomonadati</taxon>
        <taxon>Myxococcota</taxon>
        <taxon>Polyangia</taxon>
        <taxon>Polyangiales</taxon>
        <taxon>Polyangiaceae</taxon>
        <taxon>Sorangium</taxon>
    </lineage>
</organism>
<dbReference type="STRING" id="1254432.SCE1572_03240"/>
<gene>
    <name evidence="1" type="ORF">SCE1572_03240</name>
</gene>
<dbReference type="PATRIC" id="fig|1254432.3.peg.705"/>
<name>S4XP56_SORCE</name>
<dbReference type="RefSeq" id="WP_020732648.1">
    <property type="nucleotide sequence ID" value="NC_021658.1"/>
</dbReference>
<dbReference type="Proteomes" id="UP000014803">
    <property type="component" value="Chromosome"/>
</dbReference>
<sequence length="72" mass="8354">MEVPCPRNPERELDPKLTLRRLLEGSGLRRRPEGLYRFFGEKIRLDALRSLPAFCAFRDELTRALRDLAASP</sequence>
<dbReference type="AlphaFoldDB" id="S4XP56"/>
<proteinExistence type="predicted"/>
<dbReference type="EMBL" id="CP003969">
    <property type="protein sequence ID" value="AGP33600.1"/>
    <property type="molecule type" value="Genomic_DNA"/>
</dbReference>